<proteinExistence type="predicted"/>
<dbReference type="Proteomes" id="UP000315369">
    <property type="component" value="Unassembled WGS sequence"/>
</dbReference>
<dbReference type="InterPro" id="IPR002611">
    <property type="entry name" value="IstB_ATP-bd"/>
</dbReference>
<name>A0A540WJC5_9BACT</name>
<gene>
    <name evidence="3" type="ORF">FJV41_46295</name>
</gene>
<dbReference type="RefSeq" id="WP_141649026.1">
    <property type="nucleotide sequence ID" value="NZ_VIFM01000389.1"/>
</dbReference>
<dbReference type="SUPFAM" id="SSF52540">
    <property type="entry name" value="P-loop containing nucleoside triphosphate hydrolases"/>
    <property type="match status" value="1"/>
</dbReference>
<dbReference type="Gene3D" id="3.40.50.300">
    <property type="entry name" value="P-loop containing nucleotide triphosphate hydrolases"/>
    <property type="match status" value="1"/>
</dbReference>
<dbReference type="EMBL" id="VIFM01000389">
    <property type="protein sequence ID" value="TQF09122.1"/>
    <property type="molecule type" value="Genomic_DNA"/>
</dbReference>
<feature type="compositionally biased region" description="Basic and acidic residues" evidence="1">
    <location>
        <begin position="1"/>
        <end position="15"/>
    </location>
</feature>
<comment type="caution">
    <text evidence="3">The sequence shown here is derived from an EMBL/GenBank/DDBJ whole genome shotgun (WGS) entry which is preliminary data.</text>
</comment>
<evidence type="ECO:0000313" key="4">
    <source>
        <dbReference type="Proteomes" id="UP000315369"/>
    </source>
</evidence>
<feature type="region of interest" description="Disordered" evidence="1">
    <location>
        <begin position="1"/>
        <end position="20"/>
    </location>
</feature>
<evidence type="ECO:0000313" key="3">
    <source>
        <dbReference type="EMBL" id="TQF09122.1"/>
    </source>
</evidence>
<dbReference type="OrthoDB" id="5382116at2"/>
<keyword evidence="4" id="KW-1185">Reference proteome</keyword>
<evidence type="ECO:0000259" key="2">
    <source>
        <dbReference type="Pfam" id="PF01695"/>
    </source>
</evidence>
<dbReference type="Pfam" id="PF01695">
    <property type="entry name" value="IstB_IS21"/>
    <property type="match status" value="1"/>
</dbReference>
<dbReference type="AlphaFoldDB" id="A0A540WJC5"/>
<evidence type="ECO:0000256" key="1">
    <source>
        <dbReference type="SAM" id="MobiDB-lite"/>
    </source>
</evidence>
<accession>A0A540WJC5</accession>
<dbReference type="InterPro" id="IPR027417">
    <property type="entry name" value="P-loop_NTPase"/>
</dbReference>
<reference evidence="3 4" key="1">
    <citation type="submission" date="2019-06" db="EMBL/GenBank/DDBJ databases">
        <authorList>
            <person name="Livingstone P."/>
            <person name="Whitworth D."/>
        </authorList>
    </citation>
    <scope>NUCLEOTIDE SEQUENCE [LARGE SCALE GENOMIC DNA]</scope>
    <source>
        <strain evidence="3 4">AM401</strain>
    </source>
</reference>
<organism evidence="3 4">
    <name type="scientific">Myxococcus llanfairpwllgwyngyllgogerychwyrndrobwllllantysiliogogogochensis</name>
    <dbReference type="NCBI Taxonomy" id="2590453"/>
    <lineage>
        <taxon>Bacteria</taxon>
        <taxon>Pseudomonadati</taxon>
        <taxon>Myxococcota</taxon>
        <taxon>Myxococcia</taxon>
        <taxon>Myxococcales</taxon>
        <taxon>Cystobacterineae</taxon>
        <taxon>Myxococcaceae</taxon>
        <taxon>Myxococcus</taxon>
    </lineage>
</organism>
<feature type="domain" description="IstB-like ATP-binding" evidence="2">
    <location>
        <begin position="113"/>
        <end position="220"/>
    </location>
</feature>
<protein>
    <recommendedName>
        <fullName evidence="2">IstB-like ATP-binding domain-containing protein</fullName>
    </recommendedName>
</protein>
<sequence length="273" mass="30348">MSRDDEKTAPAEPRRQGPQRLADLMRKAMSQAREQPSAGLVQLEADWKRREVELRQAEAAERVRLEVAHADAWPLHLKLCAAPSEAVEVLTGDKVLETAALRAARLVLQEGLRTLLLSGGTGVGKTAGACHLFRSAVRHEPRSGQHLPVWDASAGFFVRWSQLKRVSDDEAEDDQLLQRATRVRVLVLDDVDGLPGEELGRRDRELLEELVDRRDRAGMVTAYTTHLSVQRREGGPSDFATYVGARVVSRMSRPGTFHLADCGNRDLRRGAKP</sequence>